<sequence>MAVTAHTALRAATVLTLLRLVPGYGQPLPHHLAMLAEAPPVPAPKTWTDDIANRVSAMFAARARRDVLEDDVGLVDRYFDDARLRAPAELSAKARSVLMSSAAEYCGAIGRASRGARFGREALLFADHAPARYRALSTCALNFAVNGEYLAGAGAAAEAHQLFEDNGWEPADTSFLLLQAHMLMSAARMDATGLAEAADMHDMLRPDDSSWVFAAHTARVMRDLLNGDRAAADAASTQLLRGDLTGTLRMTRFFLFCLRADVLAAQHRFTEGLEALVSVVSPDGHAICFAMQRSACLLQLARERELLADTAPCLSHDDHCLRTLVPLLVRRAIAFQRIGEGRRAHQSMESALMLIDQTGNSTNPFIAMPVDETLSLIEGVVGAHPRLSPLVAPISAALERVGLPSRGGAVARLSLTERGVAEALRGSKTLREIAAERGVSLNTVKTQARRVYRKLGVSGREGVAGLLPRDGEA</sequence>
<evidence type="ECO:0000313" key="3">
    <source>
        <dbReference type="Proteomes" id="UP001226691"/>
    </source>
</evidence>
<evidence type="ECO:0000259" key="1">
    <source>
        <dbReference type="SMART" id="SM00421"/>
    </source>
</evidence>
<dbReference type="InterPro" id="IPR000792">
    <property type="entry name" value="Tscrpt_reg_LuxR_C"/>
</dbReference>
<dbReference type="EMBL" id="JAUTBF010000001">
    <property type="protein sequence ID" value="MDQ1122128.1"/>
    <property type="molecule type" value="Genomic_DNA"/>
</dbReference>
<evidence type="ECO:0000313" key="2">
    <source>
        <dbReference type="EMBL" id="MDQ1122128.1"/>
    </source>
</evidence>
<dbReference type="RefSeq" id="WP_307480201.1">
    <property type="nucleotide sequence ID" value="NZ_JAUTBF010000001.1"/>
</dbReference>
<proteinExistence type="predicted"/>
<reference evidence="2 3" key="1">
    <citation type="submission" date="2023-07" db="EMBL/GenBank/DDBJ databases">
        <title>Functional and genomic diversity of the sorghum phyllosphere microbiome.</title>
        <authorList>
            <person name="Shade A."/>
        </authorList>
    </citation>
    <scope>NUCLEOTIDE SEQUENCE [LARGE SCALE GENOMIC DNA]</scope>
    <source>
        <strain evidence="2 3">SORGH_AS_1207</strain>
    </source>
</reference>
<name>A0ABU0TR38_MICTR</name>
<keyword evidence="3" id="KW-1185">Reference proteome</keyword>
<dbReference type="InterPro" id="IPR016032">
    <property type="entry name" value="Sig_transdc_resp-reg_C-effctor"/>
</dbReference>
<dbReference type="SUPFAM" id="SSF46894">
    <property type="entry name" value="C-terminal effector domain of the bipartite response regulators"/>
    <property type="match status" value="1"/>
</dbReference>
<dbReference type="Gene3D" id="1.10.10.10">
    <property type="entry name" value="Winged helix-like DNA-binding domain superfamily/Winged helix DNA-binding domain"/>
    <property type="match status" value="1"/>
</dbReference>
<feature type="domain" description="HTH luxR-type" evidence="1">
    <location>
        <begin position="410"/>
        <end position="467"/>
    </location>
</feature>
<dbReference type="GO" id="GO:0003677">
    <property type="term" value="F:DNA binding"/>
    <property type="evidence" value="ECO:0007669"/>
    <property type="project" value="UniProtKB-KW"/>
</dbReference>
<dbReference type="Proteomes" id="UP001226691">
    <property type="component" value="Unassembled WGS sequence"/>
</dbReference>
<protein>
    <submittedName>
        <fullName evidence="2">DNA-binding CsgD family transcriptional regulator</fullName>
    </submittedName>
</protein>
<dbReference type="Pfam" id="PF00196">
    <property type="entry name" value="GerE"/>
    <property type="match status" value="1"/>
</dbReference>
<comment type="caution">
    <text evidence="2">The sequence shown here is derived from an EMBL/GenBank/DDBJ whole genome shotgun (WGS) entry which is preliminary data.</text>
</comment>
<dbReference type="InterPro" id="IPR036388">
    <property type="entry name" value="WH-like_DNA-bd_sf"/>
</dbReference>
<organism evidence="2 3">
    <name type="scientific">Microbacterium trichothecenolyticum</name>
    <name type="common">Aureobacterium trichothecenolyticum</name>
    <dbReference type="NCBI Taxonomy" id="69370"/>
    <lineage>
        <taxon>Bacteria</taxon>
        <taxon>Bacillati</taxon>
        <taxon>Actinomycetota</taxon>
        <taxon>Actinomycetes</taxon>
        <taxon>Micrococcales</taxon>
        <taxon>Microbacteriaceae</taxon>
        <taxon>Microbacterium</taxon>
    </lineage>
</organism>
<gene>
    <name evidence="2" type="ORF">QE412_000701</name>
</gene>
<keyword evidence="2" id="KW-0238">DNA-binding</keyword>
<accession>A0ABU0TR38</accession>
<dbReference type="SMART" id="SM00421">
    <property type="entry name" value="HTH_LUXR"/>
    <property type="match status" value="1"/>
</dbReference>